<organism evidence="1 2">
    <name type="scientific">Kalanchoe fedtschenkoi</name>
    <name type="common">Lavender scallops</name>
    <name type="synonym">South American air plant</name>
    <dbReference type="NCBI Taxonomy" id="63787"/>
    <lineage>
        <taxon>Eukaryota</taxon>
        <taxon>Viridiplantae</taxon>
        <taxon>Streptophyta</taxon>
        <taxon>Embryophyta</taxon>
        <taxon>Tracheophyta</taxon>
        <taxon>Spermatophyta</taxon>
        <taxon>Magnoliopsida</taxon>
        <taxon>eudicotyledons</taxon>
        <taxon>Gunneridae</taxon>
        <taxon>Pentapetalae</taxon>
        <taxon>Saxifragales</taxon>
        <taxon>Crassulaceae</taxon>
        <taxon>Kalanchoe</taxon>
    </lineage>
</organism>
<protein>
    <recommendedName>
        <fullName evidence="3">Endonuclease/exonuclease/phosphatase domain-containing protein</fullName>
    </recommendedName>
</protein>
<dbReference type="OMA" id="FNTITTW"/>
<dbReference type="Gramene" id="Kaladp0095s0585.1.v1.1">
    <property type="protein sequence ID" value="Kaladp0095s0585.1.v1.1.CDS.1"/>
    <property type="gene ID" value="Kaladp0095s0585.v1.1"/>
</dbReference>
<dbReference type="AlphaFoldDB" id="A0A7N0V3L8"/>
<reference evidence="1" key="1">
    <citation type="submission" date="2021-01" db="UniProtKB">
        <authorList>
            <consortium name="EnsemblPlants"/>
        </authorList>
    </citation>
    <scope>IDENTIFICATION</scope>
</reference>
<evidence type="ECO:0008006" key="3">
    <source>
        <dbReference type="Google" id="ProtNLM"/>
    </source>
</evidence>
<accession>A0A7N0V3L8</accession>
<dbReference type="PANTHER" id="PTHR33710">
    <property type="entry name" value="BNAC02G09200D PROTEIN"/>
    <property type="match status" value="1"/>
</dbReference>
<dbReference type="InterPro" id="IPR036691">
    <property type="entry name" value="Endo/exonu/phosph_ase_sf"/>
</dbReference>
<name>A0A7N0V3L8_KALFE</name>
<dbReference type="Proteomes" id="UP000594263">
    <property type="component" value="Unplaced"/>
</dbReference>
<proteinExistence type="predicted"/>
<sequence>MYLITLVNLCLQEARSTISKLSSDEAWIIAGDFNTITTWEEKRGGDAAHDGSFRDFNEFMLRVDVSDAGYRGCPNTWSNNQSGAKRVWVRLDWVLINGCTISSFSRLQMTHLERGVSDHAPLLIQTQLQSRTWSSFKYMGMWKLHDDFHRVVLQAWEGSISSNSILNFTSKLKKLSGMLGRWNRSTFGNVNEGISEEERKIAELNSNLTNWDETKVAELRKEQHNLTSLLHKKQIMLEEEARVNWIKKGNENTSFFHAMIKDRASIRSLALRTRRAQVSWMIRQRQRQLLRTSK</sequence>
<dbReference type="Gene3D" id="3.60.10.10">
    <property type="entry name" value="Endonuclease/exonuclease/phosphatase"/>
    <property type="match status" value="1"/>
</dbReference>
<dbReference type="SUPFAM" id="SSF56219">
    <property type="entry name" value="DNase I-like"/>
    <property type="match status" value="1"/>
</dbReference>
<dbReference type="PANTHER" id="PTHR33710:SF13">
    <property type="entry name" value="ENDONUCLEASE_EXONUCLEASE_PHOSPHATASE FAMILY PROTEIN"/>
    <property type="match status" value="1"/>
</dbReference>
<dbReference type="EnsemblPlants" id="Kaladp0095s0585.1.v1.1">
    <property type="protein sequence ID" value="Kaladp0095s0585.1.v1.1.CDS.1"/>
    <property type="gene ID" value="Kaladp0095s0585.v1.1"/>
</dbReference>
<evidence type="ECO:0000313" key="2">
    <source>
        <dbReference type="Proteomes" id="UP000594263"/>
    </source>
</evidence>
<evidence type="ECO:0000313" key="1">
    <source>
        <dbReference type="EnsemblPlants" id="Kaladp0095s0585.1.v1.1.CDS.1"/>
    </source>
</evidence>
<keyword evidence="2" id="KW-1185">Reference proteome</keyword>